<reference evidence="1 2" key="1">
    <citation type="submission" date="2020-10" db="EMBL/GenBank/DDBJ databases">
        <title>Genome analysis of Massilia species.</title>
        <authorList>
            <person name="Jung D.-H."/>
        </authorList>
    </citation>
    <scope>NUCLEOTIDE SEQUENCE [LARGE SCALE GENOMIC DNA]</scope>
    <source>
        <strain evidence="2">sipir</strain>
    </source>
</reference>
<organism evidence="1 2">
    <name type="scientific">Massilia violaceinigra</name>
    <dbReference type="NCBI Taxonomy" id="2045208"/>
    <lineage>
        <taxon>Bacteria</taxon>
        <taxon>Pseudomonadati</taxon>
        <taxon>Pseudomonadota</taxon>
        <taxon>Betaproteobacteria</taxon>
        <taxon>Burkholderiales</taxon>
        <taxon>Oxalobacteraceae</taxon>
        <taxon>Telluria group</taxon>
        <taxon>Massilia</taxon>
    </lineage>
</organism>
<protein>
    <submittedName>
        <fullName evidence="1">Uncharacterized protein</fullName>
    </submittedName>
</protein>
<dbReference type="Proteomes" id="UP000831532">
    <property type="component" value="Chromosome"/>
</dbReference>
<evidence type="ECO:0000313" key="1">
    <source>
        <dbReference type="EMBL" id="UOD31702.1"/>
    </source>
</evidence>
<gene>
    <name evidence="1" type="ORF">INH39_08475</name>
</gene>
<sequence>MKKKDFEKSLSKEMECVYCKVKSPIKLWLFVPFGSAFIAVHALECVCGKRDVFAVGSSVEAHQAALALRMRTLVDSGIPIPEAQS</sequence>
<keyword evidence="2" id="KW-1185">Reference proteome</keyword>
<name>A0ABY4ABF3_9BURK</name>
<dbReference type="RefSeq" id="WP_243492813.1">
    <property type="nucleotide sequence ID" value="NZ_CP063361.1"/>
</dbReference>
<dbReference type="EMBL" id="CP063361">
    <property type="protein sequence ID" value="UOD31702.1"/>
    <property type="molecule type" value="Genomic_DNA"/>
</dbReference>
<accession>A0ABY4ABF3</accession>
<evidence type="ECO:0000313" key="2">
    <source>
        <dbReference type="Proteomes" id="UP000831532"/>
    </source>
</evidence>
<proteinExistence type="predicted"/>